<dbReference type="Proteomes" id="UP000274391">
    <property type="component" value="Unassembled WGS sequence"/>
</dbReference>
<proteinExistence type="predicted"/>
<evidence type="ECO:0000313" key="2">
    <source>
        <dbReference type="Proteomes" id="UP000274391"/>
    </source>
</evidence>
<dbReference type="AlphaFoldDB" id="A0A3P3VYG2"/>
<keyword evidence="2" id="KW-1185">Reference proteome</keyword>
<dbReference type="EMBL" id="RQVS01000009">
    <property type="protein sequence ID" value="RRJ86469.1"/>
    <property type="molecule type" value="Genomic_DNA"/>
</dbReference>
<comment type="caution">
    <text evidence="1">The sequence shown here is derived from an EMBL/GenBank/DDBJ whole genome shotgun (WGS) entry which is preliminary data.</text>
</comment>
<sequence>MTFNAEPFTYRIAKSGDVHISREGRLVVMVRGNAAAKLAAALGNGDESDQQLLARATGNYKRGNERLAGSKRR</sequence>
<reference evidence="1 2" key="1">
    <citation type="submission" date="2018-11" db="EMBL/GenBank/DDBJ databases">
        <title>YIM 102482-1 draft genome.</title>
        <authorList>
            <person name="Li G."/>
            <person name="Jiang Y."/>
        </authorList>
    </citation>
    <scope>NUCLEOTIDE SEQUENCE [LARGE SCALE GENOMIC DNA]</scope>
    <source>
        <strain evidence="1 2">YIM 102482-1</strain>
    </source>
</reference>
<accession>A0A3P3VYG2</accession>
<name>A0A3P3VYG2_9MICO</name>
<dbReference type="RefSeq" id="WP_124972676.1">
    <property type="nucleotide sequence ID" value="NZ_RQVS01000009.1"/>
</dbReference>
<gene>
    <name evidence="1" type="ORF">EG850_08995</name>
</gene>
<evidence type="ECO:0000313" key="1">
    <source>
        <dbReference type="EMBL" id="RRJ86469.1"/>
    </source>
</evidence>
<protein>
    <submittedName>
        <fullName evidence="1">Uncharacterized protein</fullName>
    </submittedName>
</protein>
<organism evidence="1 2">
    <name type="scientific">Gulosibacter macacae</name>
    <dbReference type="NCBI Taxonomy" id="2488791"/>
    <lineage>
        <taxon>Bacteria</taxon>
        <taxon>Bacillati</taxon>
        <taxon>Actinomycetota</taxon>
        <taxon>Actinomycetes</taxon>
        <taxon>Micrococcales</taxon>
        <taxon>Microbacteriaceae</taxon>
        <taxon>Gulosibacter</taxon>
    </lineage>
</organism>
<dbReference type="OrthoDB" id="7869604at2"/>